<evidence type="ECO:0000313" key="10">
    <source>
        <dbReference type="Proteomes" id="UP000500882"/>
    </source>
</evidence>
<protein>
    <submittedName>
        <fullName evidence="7">DNA-directed RNA polymerase sigma-70 factor</fullName>
    </submittedName>
    <submittedName>
        <fullName evidence="8">RNA polymerase ECF-type sigma factor</fullName>
    </submittedName>
</protein>
<evidence type="ECO:0000256" key="4">
    <source>
        <dbReference type="ARBA" id="ARBA00023163"/>
    </source>
</evidence>
<dbReference type="InterPro" id="IPR014284">
    <property type="entry name" value="RNA_pol_sigma-70_dom"/>
</dbReference>
<dbReference type="SUPFAM" id="SSF88659">
    <property type="entry name" value="Sigma3 and sigma4 domains of RNA polymerase sigma factors"/>
    <property type="match status" value="1"/>
</dbReference>
<dbReference type="Proteomes" id="UP000095576">
    <property type="component" value="Unassembled WGS sequence"/>
</dbReference>
<keyword evidence="4" id="KW-0804">Transcription</keyword>
<keyword evidence="2" id="KW-0805">Transcription regulation</keyword>
<evidence type="ECO:0000313" key="9">
    <source>
        <dbReference type="Proteomes" id="UP000095576"/>
    </source>
</evidence>
<evidence type="ECO:0000256" key="3">
    <source>
        <dbReference type="ARBA" id="ARBA00023082"/>
    </source>
</evidence>
<dbReference type="Proteomes" id="UP000500882">
    <property type="component" value="Chromosome"/>
</dbReference>
<dbReference type="InterPro" id="IPR007627">
    <property type="entry name" value="RNA_pol_sigma70_r2"/>
</dbReference>
<dbReference type="PANTHER" id="PTHR43133:SF46">
    <property type="entry name" value="RNA POLYMERASE SIGMA-70 FACTOR ECF SUBFAMILY"/>
    <property type="match status" value="1"/>
</dbReference>
<evidence type="ECO:0000259" key="6">
    <source>
        <dbReference type="Pfam" id="PF08281"/>
    </source>
</evidence>
<dbReference type="GO" id="GO:0003677">
    <property type="term" value="F:DNA binding"/>
    <property type="evidence" value="ECO:0007669"/>
    <property type="project" value="InterPro"/>
</dbReference>
<dbReference type="Gene3D" id="1.10.1740.10">
    <property type="match status" value="1"/>
</dbReference>
<comment type="similarity">
    <text evidence="1">Belongs to the sigma-70 factor family. ECF subfamily.</text>
</comment>
<dbReference type="PANTHER" id="PTHR43133">
    <property type="entry name" value="RNA POLYMERASE ECF-TYPE SIGMA FACTO"/>
    <property type="match status" value="1"/>
</dbReference>
<evidence type="ECO:0000256" key="1">
    <source>
        <dbReference type="ARBA" id="ARBA00010641"/>
    </source>
</evidence>
<evidence type="ECO:0000256" key="2">
    <source>
        <dbReference type="ARBA" id="ARBA00023015"/>
    </source>
</evidence>
<proteinExistence type="inferred from homology"/>
<dbReference type="Pfam" id="PF08281">
    <property type="entry name" value="Sigma70_r4_2"/>
    <property type="match status" value="1"/>
</dbReference>
<dbReference type="InterPro" id="IPR039425">
    <property type="entry name" value="RNA_pol_sigma-70-like"/>
</dbReference>
<reference evidence="7 10" key="2">
    <citation type="submission" date="2020-02" db="EMBL/GenBank/DDBJ databases">
        <title>Whole-genome sequencing and comparative analysis of the genomes of Bacteroides thetaiotaomicron and Escherichia coli isolated from a healthy resident in Vietnam.</title>
        <authorList>
            <person name="Mohsin M."/>
            <person name="Tanaka K."/>
            <person name="Kawahara R."/>
            <person name="Kondo S."/>
            <person name="Noguchi H."/>
            <person name="Motooka D."/>
            <person name="Nakamura S."/>
            <person name="Khong D.T."/>
            <person name="Nguyen T.N."/>
            <person name="Tran H.T."/>
            <person name="Yamamoto Y."/>
        </authorList>
    </citation>
    <scope>NUCLEOTIDE SEQUENCE [LARGE SCALE GENOMIC DNA]</scope>
    <source>
        <strain evidence="7 10">F9-2</strain>
    </source>
</reference>
<dbReference type="InterPro" id="IPR013325">
    <property type="entry name" value="RNA_pol_sigma_r2"/>
</dbReference>
<evidence type="ECO:0000313" key="7">
    <source>
        <dbReference type="EMBL" id="BCA52329.1"/>
    </source>
</evidence>
<name>A0A174KSB1_BACT4</name>
<dbReference type="InterPro" id="IPR036388">
    <property type="entry name" value="WH-like_DNA-bd_sf"/>
</dbReference>
<feature type="domain" description="RNA polymerase sigma factor 70 region 4 type 2" evidence="6">
    <location>
        <begin position="136"/>
        <end position="186"/>
    </location>
</feature>
<dbReference type="EMBL" id="CZAP01000003">
    <property type="protein sequence ID" value="CUP15094.1"/>
    <property type="molecule type" value="Genomic_DNA"/>
</dbReference>
<dbReference type="GO" id="GO:0016987">
    <property type="term" value="F:sigma factor activity"/>
    <property type="evidence" value="ECO:0007669"/>
    <property type="project" value="UniProtKB-KW"/>
</dbReference>
<dbReference type="GO" id="GO:0000428">
    <property type="term" value="C:DNA-directed RNA polymerase complex"/>
    <property type="evidence" value="ECO:0007669"/>
    <property type="project" value="UniProtKB-KW"/>
</dbReference>
<sequence length="203" mass="23890">MYSFVVTNICTNMNERERVLAIKGGDHQAFIDLYNEYWSQVYDFSRLYIATIADAEEIVQDVFVKLWESRHLLKEDENIKGFLFIVTRNIVFNKNKKRVNENLFKTSVLVAYGNEGYYNSTTVEEDYCASQLKIFIDRLINSLPEQQRKCFLLSREENLSYKEIAERLGISQKTVEIHMGKALKFLKDKVKRGWEILLSLLSF</sequence>
<dbReference type="NCBIfam" id="TIGR02937">
    <property type="entry name" value="sigma70-ECF"/>
    <property type="match status" value="1"/>
</dbReference>
<gene>
    <name evidence="8" type="primary">fecI_1</name>
    <name evidence="7" type="ORF">BatF92_42710</name>
    <name evidence="8" type="ORF">ERS852511_01271</name>
</gene>
<evidence type="ECO:0000313" key="8">
    <source>
        <dbReference type="EMBL" id="CUP15094.1"/>
    </source>
</evidence>
<dbReference type="InterPro" id="IPR013249">
    <property type="entry name" value="RNA_pol_sigma70_r4_t2"/>
</dbReference>
<dbReference type="Gene3D" id="1.10.10.10">
    <property type="entry name" value="Winged helix-like DNA-binding domain superfamily/Winged helix DNA-binding domain"/>
    <property type="match status" value="1"/>
</dbReference>
<dbReference type="SUPFAM" id="SSF88946">
    <property type="entry name" value="Sigma2 domain of RNA polymerase sigma factors"/>
    <property type="match status" value="1"/>
</dbReference>
<dbReference type="Pfam" id="PF04542">
    <property type="entry name" value="Sigma70_r2"/>
    <property type="match status" value="1"/>
</dbReference>
<dbReference type="GO" id="GO:0006352">
    <property type="term" value="P:DNA-templated transcription initiation"/>
    <property type="evidence" value="ECO:0007669"/>
    <property type="project" value="InterPro"/>
</dbReference>
<accession>A0A174KSB1</accession>
<dbReference type="InterPro" id="IPR013324">
    <property type="entry name" value="RNA_pol_sigma_r3/r4-like"/>
</dbReference>
<dbReference type="EMBL" id="AP022660">
    <property type="protein sequence ID" value="BCA52329.1"/>
    <property type="molecule type" value="Genomic_DNA"/>
</dbReference>
<feature type="domain" description="RNA polymerase sigma-70 region 2" evidence="5">
    <location>
        <begin position="33"/>
        <end position="92"/>
    </location>
</feature>
<reference evidence="8 9" key="1">
    <citation type="submission" date="2015-09" db="EMBL/GenBank/DDBJ databases">
        <authorList>
            <consortium name="Pathogen Informatics"/>
        </authorList>
    </citation>
    <scope>NUCLEOTIDE SEQUENCE [LARGE SCALE GENOMIC DNA]</scope>
    <source>
        <strain evidence="8 9">2789STDY5834899</strain>
    </source>
</reference>
<dbReference type="InterPro" id="IPR014327">
    <property type="entry name" value="RNA_pol_sigma70_bacteroid"/>
</dbReference>
<dbReference type="NCBIfam" id="TIGR02985">
    <property type="entry name" value="Sig70_bacteroi1"/>
    <property type="match status" value="1"/>
</dbReference>
<dbReference type="CDD" id="cd06171">
    <property type="entry name" value="Sigma70_r4"/>
    <property type="match status" value="1"/>
</dbReference>
<organism evidence="8 9">
    <name type="scientific">Bacteroides thetaiotaomicron</name>
    <dbReference type="NCBI Taxonomy" id="818"/>
    <lineage>
        <taxon>Bacteria</taxon>
        <taxon>Pseudomonadati</taxon>
        <taxon>Bacteroidota</taxon>
        <taxon>Bacteroidia</taxon>
        <taxon>Bacteroidales</taxon>
        <taxon>Bacteroidaceae</taxon>
        <taxon>Bacteroides</taxon>
    </lineage>
</organism>
<keyword evidence="3" id="KW-0731">Sigma factor</keyword>
<evidence type="ECO:0000259" key="5">
    <source>
        <dbReference type="Pfam" id="PF04542"/>
    </source>
</evidence>
<keyword evidence="7" id="KW-0240">DNA-directed RNA polymerase</keyword>
<dbReference type="AlphaFoldDB" id="A0A174KSB1"/>